<dbReference type="Proteomes" id="UP001277183">
    <property type="component" value="Unassembled WGS sequence"/>
</dbReference>
<evidence type="ECO:0000256" key="4">
    <source>
        <dbReference type="ARBA" id="ARBA00023125"/>
    </source>
</evidence>
<name>A0A125Y1S6_AERCA</name>
<evidence type="ECO:0000313" key="12">
    <source>
        <dbReference type="EMBL" id="UZC84744.1"/>
    </source>
</evidence>
<dbReference type="GO" id="GO:0000976">
    <property type="term" value="F:transcription cis-regulatory region binding"/>
    <property type="evidence" value="ECO:0007669"/>
    <property type="project" value="TreeGrafter"/>
</dbReference>
<dbReference type="RefSeq" id="WP_029314797.1">
    <property type="nucleotide sequence ID" value="NZ_AP019195.1"/>
</dbReference>
<dbReference type="SUPFAM" id="SSF52172">
    <property type="entry name" value="CheY-like"/>
    <property type="match status" value="1"/>
</dbReference>
<evidence type="ECO:0000313" key="11">
    <source>
        <dbReference type="EMBL" id="QQA59854.1"/>
    </source>
</evidence>
<dbReference type="GO" id="GO:0005829">
    <property type="term" value="C:cytosol"/>
    <property type="evidence" value="ECO:0007669"/>
    <property type="project" value="TreeGrafter"/>
</dbReference>
<dbReference type="InterPro" id="IPR036457">
    <property type="entry name" value="PPM-type-like_dom_sf"/>
</dbReference>
<dbReference type="Proteomes" id="UP001304847">
    <property type="component" value="Unassembled WGS sequence"/>
</dbReference>
<dbReference type="AlphaFoldDB" id="A0A125Y1S6"/>
<evidence type="ECO:0000313" key="9">
    <source>
        <dbReference type="EMBL" id="MDX7723206.1"/>
    </source>
</evidence>
<dbReference type="InterPro" id="IPR001789">
    <property type="entry name" value="Sig_transdc_resp-reg_receiver"/>
</dbReference>
<reference evidence="9" key="4">
    <citation type="submission" date="2023-11" db="EMBL/GenBank/DDBJ databases">
        <title>WGS of Aeromonas in Northern Israel.</title>
        <authorList>
            <person name="Hershko Y."/>
        </authorList>
    </citation>
    <scope>NUCLEOTIDE SEQUENCE</scope>
    <source>
        <strain evidence="9">77416</strain>
    </source>
</reference>
<keyword evidence="1 6" id="KW-0597">Phosphoprotein</keyword>
<dbReference type="Proteomes" id="UP001161704">
    <property type="component" value="Unassembled WGS sequence"/>
</dbReference>
<dbReference type="Pfam" id="PF00072">
    <property type="entry name" value="Response_reg"/>
    <property type="match status" value="1"/>
</dbReference>
<feature type="domain" description="Response regulatory" evidence="7">
    <location>
        <begin position="7"/>
        <end position="121"/>
    </location>
</feature>
<gene>
    <name evidence="11" type="ORF">JC965_16600</name>
    <name evidence="8" type="ORF">N5I20_09125</name>
    <name evidence="12" type="ORF">OJY61_12880</name>
    <name evidence="9" type="ORF">SJS77_22740</name>
    <name evidence="10" type="ORF">VCX44_11315</name>
</gene>
<dbReference type="EMBL" id="CP110176">
    <property type="protein sequence ID" value="UZC84744.1"/>
    <property type="molecule type" value="Genomic_DNA"/>
</dbReference>
<reference evidence="10 14" key="5">
    <citation type="submission" date="2023-12" db="EMBL/GenBank/DDBJ databases">
        <title>Characterization of antibiotic resistance in Aeromonas spp. in hospital effluent.</title>
        <authorList>
            <person name="Negoseki B.R.S."/>
            <person name="Krul D."/>
            <person name="Siqueira A.C."/>
            <person name="Almeida M."/>
            <person name="Mesa D."/>
            <person name="Conte D."/>
            <person name="Dalla-Costa L.M."/>
        </authorList>
    </citation>
    <scope>NUCLEOTIDE SEQUENCE [LARGE SCALE GENOMIC DNA]</scope>
    <source>
        <strain evidence="10 14">36v</strain>
    </source>
</reference>
<evidence type="ECO:0000313" key="14">
    <source>
        <dbReference type="Proteomes" id="UP001304847"/>
    </source>
</evidence>
<dbReference type="Gene3D" id="3.60.40.10">
    <property type="entry name" value="PPM-type phosphatase domain"/>
    <property type="match status" value="1"/>
</dbReference>
<dbReference type="EMBL" id="CP065937">
    <property type="protein sequence ID" value="QQA59854.1"/>
    <property type="molecule type" value="Genomic_DNA"/>
</dbReference>
<dbReference type="InterPro" id="IPR011006">
    <property type="entry name" value="CheY-like_superfamily"/>
</dbReference>
<dbReference type="PANTHER" id="PTHR48111">
    <property type="entry name" value="REGULATOR OF RPOS"/>
    <property type="match status" value="1"/>
</dbReference>
<keyword evidence="5" id="KW-0804">Transcription</keyword>
<keyword evidence="3" id="KW-0805">Transcription regulation</keyword>
<dbReference type="Gene3D" id="3.40.50.2300">
    <property type="match status" value="1"/>
</dbReference>
<reference evidence="8" key="2">
    <citation type="submission" date="2022-09" db="EMBL/GenBank/DDBJ databases">
        <title>Intensive care unit water sources are persistently colonized with multi-drug resistant bacteria and are the site of extensive horizontal gene transfer of antibiotic resistance genes.</title>
        <authorList>
            <person name="Diorio-Toth L."/>
        </authorList>
    </citation>
    <scope>NUCLEOTIDE SEQUENCE</scope>
    <source>
        <strain evidence="8">GD03710</strain>
    </source>
</reference>
<dbReference type="GO" id="GO:0000156">
    <property type="term" value="F:phosphorelay response regulator activity"/>
    <property type="evidence" value="ECO:0007669"/>
    <property type="project" value="TreeGrafter"/>
</dbReference>
<dbReference type="PROSITE" id="PS50110">
    <property type="entry name" value="RESPONSE_REGULATORY"/>
    <property type="match status" value="1"/>
</dbReference>
<reference evidence="12" key="3">
    <citation type="submission" date="2023-04" db="EMBL/GenBank/DDBJ databases">
        <title>Whole Genome Sequence of Multi-drug resistant Aeromonas caviae as a gut pathogen in newborn.</title>
        <authorList>
            <person name="Jadhav S.V."/>
            <person name="Saroj S.D."/>
            <person name="Saha U.B."/>
            <person name="Sen S."/>
            <person name="Kher A."/>
        </authorList>
    </citation>
    <scope>NUCLEOTIDE SEQUENCE</scope>
    <source>
        <strain evidence="12">SVJ23</strain>
    </source>
</reference>
<evidence type="ECO:0000256" key="5">
    <source>
        <dbReference type="ARBA" id="ARBA00023163"/>
    </source>
</evidence>
<evidence type="ECO:0000313" key="8">
    <source>
        <dbReference type="EMBL" id="MDH1505218.1"/>
    </source>
</evidence>
<feature type="modified residue" description="4-aspartylphosphate" evidence="6">
    <location>
        <position position="56"/>
    </location>
</feature>
<dbReference type="EMBL" id="JAYGOJ010000051">
    <property type="protein sequence ID" value="MEA9436396.1"/>
    <property type="molecule type" value="Genomic_DNA"/>
</dbReference>
<evidence type="ECO:0000313" key="10">
    <source>
        <dbReference type="EMBL" id="MEA9436396.1"/>
    </source>
</evidence>
<dbReference type="PANTHER" id="PTHR48111:SF1">
    <property type="entry name" value="TWO-COMPONENT RESPONSE REGULATOR ORR33"/>
    <property type="match status" value="1"/>
</dbReference>
<dbReference type="GO" id="GO:0006355">
    <property type="term" value="P:regulation of DNA-templated transcription"/>
    <property type="evidence" value="ECO:0007669"/>
    <property type="project" value="TreeGrafter"/>
</dbReference>
<evidence type="ECO:0000256" key="6">
    <source>
        <dbReference type="PROSITE-ProRule" id="PRU00169"/>
    </source>
</evidence>
<organism evidence="8 13">
    <name type="scientific">Aeromonas caviae</name>
    <name type="common">Aeromonas punctata</name>
    <dbReference type="NCBI Taxonomy" id="648"/>
    <lineage>
        <taxon>Bacteria</taxon>
        <taxon>Pseudomonadati</taxon>
        <taxon>Pseudomonadota</taxon>
        <taxon>Gammaproteobacteria</taxon>
        <taxon>Aeromonadales</taxon>
        <taxon>Aeromonadaceae</taxon>
        <taxon>Aeromonas</taxon>
    </lineage>
</organism>
<evidence type="ECO:0000256" key="2">
    <source>
        <dbReference type="ARBA" id="ARBA00023012"/>
    </source>
</evidence>
<evidence type="ECO:0000256" key="1">
    <source>
        <dbReference type="ARBA" id="ARBA00022553"/>
    </source>
</evidence>
<evidence type="ECO:0000313" key="13">
    <source>
        <dbReference type="Proteomes" id="UP001161704"/>
    </source>
</evidence>
<dbReference type="OrthoDB" id="6399952at2"/>
<keyword evidence="2" id="KW-0902">Two-component regulatory system</keyword>
<reference evidence="11" key="1">
    <citation type="submission" date="2020-12" db="EMBL/GenBank/DDBJ databases">
        <title>GES Beta-lactamases isolated from hospital effluents in Brazil.</title>
        <authorList>
            <person name="Conte D."/>
            <person name="Mesa D."/>
            <person name="Palmeiro J.K."/>
            <person name="Dalla-Costa L.M."/>
        </authorList>
    </citation>
    <scope>NUCLEOTIDE SEQUENCE [LARGE SCALE GENOMIC DNA]</scope>
    <source>
        <strain evidence="11">Aero21</strain>
    </source>
</reference>
<keyword evidence="4" id="KW-0238">DNA-binding</keyword>
<accession>A0A125Y1S6</accession>
<dbReference type="Proteomes" id="UP001163285">
    <property type="component" value="Chromosome"/>
</dbReference>
<evidence type="ECO:0000256" key="3">
    <source>
        <dbReference type="ARBA" id="ARBA00023015"/>
    </source>
</evidence>
<dbReference type="SMART" id="SM00448">
    <property type="entry name" value="REC"/>
    <property type="match status" value="1"/>
</dbReference>
<dbReference type="GO" id="GO:0032993">
    <property type="term" value="C:protein-DNA complex"/>
    <property type="evidence" value="ECO:0007669"/>
    <property type="project" value="TreeGrafter"/>
</dbReference>
<protein>
    <submittedName>
        <fullName evidence="8">Response regulator</fullName>
    </submittedName>
</protein>
<proteinExistence type="predicted"/>
<sequence>MSKAGLRILVVEDEAVFRHSLVSYLEHDGACVFQAEDGIEGLSAAALYHPDVVLCDLNMPNMDGHEVIACLTARYPQVPVIVISGQDQMAAIERALRAGARDFFIKPVNDYEQIRRSIEQCLTNLGHQSQQLELMEHIDFFRGHDLASSRLLAWLAPPGMQEWGPWQVTFAGMGNLFIPDTFKLDDKLLVLVMELPILGVDAAFCGALVRSLMNGPYRQYQQQESLLLTQPHRLLDYLNLQLLESGLRHSFAMAALLFDQEDGLLFANAGLTSPHWLMRAGGLPLGLMRSSRYTLHRRSWHEPFDLQFRSDSGSALTMQVRHH</sequence>
<evidence type="ECO:0000259" key="7">
    <source>
        <dbReference type="PROSITE" id="PS50110"/>
    </source>
</evidence>
<dbReference type="EMBL" id="JAWZVU010000226">
    <property type="protein sequence ID" value="MDX7723206.1"/>
    <property type="molecule type" value="Genomic_DNA"/>
</dbReference>
<dbReference type="KEGG" id="acav:VI35_03815"/>
<dbReference type="InterPro" id="IPR039420">
    <property type="entry name" value="WalR-like"/>
</dbReference>
<dbReference type="GeneID" id="48823694"/>
<dbReference type="EMBL" id="JAOCIZ010000029">
    <property type="protein sequence ID" value="MDH1505218.1"/>
    <property type="molecule type" value="Genomic_DNA"/>
</dbReference>
<keyword evidence="14" id="KW-1185">Reference proteome</keyword>